<sequence>MEMKWRDADLVELVSGYTADDANGVATSVLKDVRIAVQGGYLHLAHRGGDRVQIVSAPGVRRVVYPAPADCQGTAA</sequence>
<comment type="caution">
    <text evidence="1">The sequence shown here is derived from an EMBL/GenBank/DDBJ whole genome shotgun (WGS) entry which is preliminary data.</text>
</comment>
<dbReference type="Proteomes" id="UP001499854">
    <property type="component" value="Unassembled WGS sequence"/>
</dbReference>
<dbReference type="RefSeq" id="WP_344660918.1">
    <property type="nucleotide sequence ID" value="NZ_BAAAQM010000046.1"/>
</dbReference>
<keyword evidence="2" id="KW-1185">Reference proteome</keyword>
<gene>
    <name evidence="1" type="ORF">GCM10009838_64380</name>
</gene>
<evidence type="ECO:0000313" key="2">
    <source>
        <dbReference type="Proteomes" id="UP001499854"/>
    </source>
</evidence>
<proteinExistence type="predicted"/>
<organism evidence="1 2">
    <name type="scientific">Catenulispora subtropica</name>
    <dbReference type="NCBI Taxonomy" id="450798"/>
    <lineage>
        <taxon>Bacteria</taxon>
        <taxon>Bacillati</taxon>
        <taxon>Actinomycetota</taxon>
        <taxon>Actinomycetes</taxon>
        <taxon>Catenulisporales</taxon>
        <taxon>Catenulisporaceae</taxon>
        <taxon>Catenulispora</taxon>
    </lineage>
</organism>
<reference evidence="1 2" key="1">
    <citation type="journal article" date="2019" name="Int. J. Syst. Evol. Microbiol.">
        <title>The Global Catalogue of Microorganisms (GCM) 10K type strain sequencing project: providing services to taxonomists for standard genome sequencing and annotation.</title>
        <authorList>
            <consortium name="The Broad Institute Genomics Platform"/>
            <consortium name="The Broad Institute Genome Sequencing Center for Infectious Disease"/>
            <person name="Wu L."/>
            <person name="Ma J."/>
        </authorList>
    </citation>
    <scope>NUCLEOTIDE SEQUENCE [LARGE SCALE GENOMIC DNA]</scope>
    <source>
        <strain evidence="1 2">JCM 16013</strain>
    </source>
</reference>
<accession>A0ABN2STK9</accession>
<protein>
    <submittedName>
        <fullName evidence="1">Uncharacterized protein</fullName>
    </submittedName>
</protein>
<name>A0ABN2STK9_9ACTN</name>
<dbReference type="EMBL" id="BAAAQM010000046">
    <property type="protein sequence ID" value="GAA1991933.1"/>
    <property type="molecule type" value="Genomic_DNA"/>
</dbReference>
<evidence type="ECO:0000313" key="1">
    <source>
        <dbReference type="EMBL" id="GAA1991933.1"/>
    </source>
</evidence>